<feature type="compositionally biased region" description="Low complexity" evidence="6">
    <location>
        <begin position="1303"/>
        <end position="1314"/>
    </location>
</feature>
<dbReference type="PROSITE" id="PS51375">
    <property type="entry name" value="PPR"/>
    <property type="match status" value="4"/>
</dbReference>
<dbReference type="Proteomes" id="UP000271241">
    <property type="component" value="Unassembled WGS sequence"/>
</dbReference>
<accession>A0A4P9XLI4</accession>
<dbReference type="EMBL" id="KZ992828">
    <property type="protein sequence ID" value="RKP06728.1"/>
    <property type="molecule type" value="Genomic_DNA"/>
</dbReference>
<reference evidence="8" key="1">
    <citation type="journal article" date="2018" name="Nat. Microbiol.">
        <title>Leveraging single-cell genomics to expand the fungal tree of life.</title>
        <authorList>
            <person name="Ahrendt S.R."/>
            <person name="Quandt C.A."/>
            <person name="Ciobanu D."/>
            <person name="Clum A."/>
            <person name="Salamov A."/>
            <person name="Andreopoulos B."/>
            <person name="Cheng J.F."/>
            <person name="Woyke T."/>
            <person name="Pelin A."/>
            <person name="Henrissat B."/>
            <person name="Reynolds N.K."/>
            <person name="Benny G.L."/>
            <person name="Smith M.E."/>
            <person name="James T.Y."/>
            <person name="Grigoriev I.V."/>
        </authorList>
    </citation>
    <scope>NUCLEOTIDE SEQUENCE [LARGE SCALE GENOMIC DNA]</scope>
    <source>
        <strain evidence="8">RSA 1356</strain>
    </source>
</reference>
<comment type="similarity">
    <text evidence="1">Belongs to the CCM1 family.</text>
</comment>
<evidence type="ECO:0000256" key="4">
    <source>
        <dbReference type="ARBA" id="ARBA00044511"/>
    </source>
</evidence>
<evidence type="ECO:0000256" key="2">
    <source>
        <dbReference type="ARBA" id="ARBA00022737"/>
    </source>
</evidence>
<feature type="repeat" description="PPR" evidence="5">
    <location>
        <begin position="510"/>
        <end position="544"/>
    </location>
</feature>
<feature type="compositionally biased region" description="Polar residues" evidence="6">
    <location>
        <begin position="89"/>
        <end position="99"/>
    </location>
</feature>
<feature type="repeat" description="PPR" evidence="5">
    <location>
        <begin position="1121"/>
        <end position="1155"/>
    </location>
</feature>
<organism evidence="7 8">
    <name type="scientific">Thamnocephalis sphaerospora</name>
    <dbReference type="NCBI Taxonomy" id="78915"/>
    <lineage>
        <taxon>Eukaryota</taxon>
        <taxon>Fungi</taxon>
        <taxon>Fungi incertae sedis</taxon>
        <taxon>Zoopagomycota</taxon>
        <taxon>Zoopagomycotina</taxon>
        <taxon>Zoopagomycetes</taxon>
        <taxon>Zoopagales</taxon>
        <taxon>Sigmoideomycetaceae</taxon>
        <taxon>Thamnocephalis</taxon>
    </lineage>
</organism>
<dbReference type="Pfam" id="PF13812">
    <property type="entry name" value="PPR_3"/>
    <property type="match status" value="1"/>
</dbReference>
<dbReference type="InterPro" id="IPR002885">
    <property type="entry name" value="PPR_rpt"/>
</dbReference>
<dbReference type="PANTHER" id="PTHR47447">
    <property type="entry name" value="OS03G0856100 PROTEIN"/>
    <property type="match status" value="1"/>
</dbReference>
<evidence type="ECO:0000313" key="7">
    <source>
        <dbReference type="EMBL" id="RKP06728.1"/>
    </source>
</evidence>
<feature type="region of interest" description="Disordered" evidence="6">
    <location>
        <begin position="89"/>
        <end position="113"/>
    </location>
</feature>
<evidence type="ECO:0000256" key="5">
    <source>
        <dbReference type="PROSITE-ProRule" id="PRU00708"/>
    </source>
</evidence>
<dbReference type="NCBIfam" id="TIGR00756">
    <property type="entry name" value="PPR"/>
    <property type="match status" value="2"/>
</dbReference>
<gene>
    <name evidence="7" type="ORF">THASP1DRAFT_31455</name>
</gene>
<dbReference type="Pfam" id="PF01535">
    <property type="entry name" value="PPR"/>
    <property type="match status" value="2"/>
</dbReference>
<evidence type="ECO:0000256" key="3">
    <source>
        <dbReference type="ARBA" id="ARBA00044493"/>
    </source>
</evidence>
<sequence length="1314" mass="142977">MYRGLAAAHAGRLTRGRAVAAMEAAAFTGNLANTAVNVPASTGDTLVVLVPELWRTRLLWPLLRPATGSQRRGHATVAPTHACRVRWSNAAQDSSNSGDATAPRRLAHSSTQSMRERLQAVRKCADTSLEMLAGTKSTSMTRSVQVEKDATVTLPSQDDLDILMRTLRTSYCPATWEKFNRRTRRLIRHELAMAFRDAVLYSQGGVWMDVEAELAVLMEGQGRRSLYMPTAEQREAERIWLQYQRVTGMPRAIRQVPPQVYVTLMQRLAVTRSATEASRRLRVIMRDLLHDSRQLGDREWNAALKAFATCGDLTAMERVWQMLRADRARLLEGDAQRVGGKIKPSPPAGNAMVSQRRRHQRDQLRVAFNTRMHAYAERGALDAVERVWQELLREPGLLPDTHSWVTRINAHARYSSVDSMERVIVEMTDAPVSTPLGQNSFIQQARLVGYARAGRWDMVAQIRAQLDPSEAHDAATLSLPRSGTLPTLAAVTPSATTPKSDDPAPLGARNVYTYTTLMSLQMQQKDLEGAARTLRNMMANKIRPTSVTVNVLLQLLVQRGDLAGATRVLDQLVDGAPAEEAAKGLAWVPRPDAYTTSILIDACAQQGDYEEMRRLHQLMIALGVRFTVATLTALALGYSRAGWSHDARLLAARARDVALTEATSHKRVGVSVPVEELDELLDADAEVATPLTTADRARGGSRTAEAVSLSCAVLRCLSEASCFDGARAVWRDLQTSGLPLGEEEHNAWLHALTLQGDADTLRRTFNERIEALERALVASQEQEGEVVAAAGDEDGDAATVVLSAVRVPPANVKTFAILMQMLSQTGQLEAAEQLYSGVLHLANTATQRARSAISSTLGPLSQLASAKASAPLSQPQAHSFWRTHKLRPLSITGADHAHIFSILVSGHLRRGDVAGAQACYQRMASQLRTSVPTPVFTALMDASARVGDWPRLHTLFRDLLAHAQRVDVEAYNVLLRAHTHSRDLDAAWMCLTRMHELGGAATPNAKSYGIVIAAALTQERSDMVRNWLLDLGEPFAVATAAAAARAASKARGQSGGTFERAMSPLLRHPALGPVVIRWYARQGNMAAAIAAYERIDPALDAKSRPGRAKRDALPSEAVGPSLYARNALMAAHAQCGDSAGAQRVYDQLVRDGHTPDARTFAILLTGCRRAVLVAGIASKSTATTAPPSANSSAALPDVVKIWRQMRHANVTPNRLHACRAVYAADSAATLVAILRELDDADGAKSASARLLQNHEVQSAIAEVARRVRLSDWYADERLAGCDPLASRGAQATSRSTPMLRYSPAAARLAPRTAR</sequence>
<evidence type="ECO:0000313" key="8">
    <source>
        <dbReference type="Proteomes" id="UP000271241"/>
    </source>
</evidence>
<feature type="repeat" description="PPR" evidence="5">
    <location>
        <begin position="967"/>
        <end position="1001"/>
    </location>
</feature>
<feature type="repeat" description="PPR" evidence="5">
    <location>
        <begin position="592"/>
        <end position="626"/>
    </location>
</feature>
<evidence type="ECO:0000256" key="6">
    <source>
        <dbReference type="SAM" id="MobiDB-lite"/>
    </source>
</evidence>
<evidence type="ECO:0000256" key="1">
    <source>
        <dbReference type="ARBA" id="ARBA00006192"/>
    </source>
</evidence>
<evidence type="ECO:0008006" key="9">
    <source>
        <dbReference type="Google" id="ProtNLM"/>
    </source>
</evidence>
<dbReference type="Gene3D" id="1.25.40.10">
    <property type="entry name" value="Tetratricopeptide repeat domain"/>
    <property type="match status" value="5"/>
</dbReference>
<keyword evidence="8" id="KW-1185">Reference proteome</keyword>
<proteinExistence type="inferred from homology"/>
<dbReference type="OrthoDB" id="2105688at2759"/>
<dbReference type="STRING" id="78915.A0A4P9XLI4"/>
<keyword evidence="2" id="KW-0677">Repeat</keyword>
<comment type="subunit">
    <text evidence="4">Binds to mitochondrial small subunit 15S rRNA.</text>
</comment>
<feature type="region of interest" description="Disordered" evidence="6">
    <location>
        <begin position="1286"/>
        <end position="1314"/>
    </location>
</feature>
<dbReference type="InterPro" id="IPR011990">
    <property type="entry name" value="TPR-like_helical_dom_sf"/>
</dbReference>
<name>A0A4P9XLI4_9FUNG</name>
<dbReference type="PANTHER" id="PTHR47447:SF23">
    <property type="entry name" value="PENTACOTRIPEPTIDE-REPEAT REGION OF PRORP DOMAIN-CONTAINING PROTEIN"/>
    <property type="match status" value="1"/>
</dbReference>
<comment type="function">
    <text evidence="3">Regulates mitochondrial small subunit maturation by controlling 15S rRNA 5'-end processing. Localizes to the 5' precursor of the 15S rRNA in a position that is subsequently occupied by mS47 in the mature yeast mtSSU. Uses structure and sequence-specific RNA recognition, binding to a single-stranded region of the precursor and specifically recognizing bases -6 to -1. The exchange of Ccm1 for mS47 is coupled to the irreversible removal of precursor rRNA that is accompanied by conformational changes of the mitoribosomal proteins uS5m and mS26. These conformational changes signal completion of 5'-end rRNA processing through protection of the mature 5'-end of the 15S rRNA and stabilization of mS47. The removal of the 5' precursor together with the dissociation of Ccm1 may be catalyzed by the 5'-3' exoribonuclease Pet127. Involved in the specific removal of group I introns in mitochondrial encoded transcripts.</text>
</comment>
<protein>
    <recommendedName>
        <fullName evidence="9">Pentacotripeptide-repeat region of PRORP domain-containing protein</fullName>
    </recommendedName>
</protein>